<evidence type="ECO:0000256" key="1">
    <source>
        <dbReference type="SAM" id="MobiDB-lite"/>
    </source>
</evidence>
<dbReference type="InterPro" id="IPR011042">
    <property type="entry name" value="6-blade_b-propeller_TolB-like"/>
</dbReference>
<dbReference type="EMBL" id="JABANE010000010">
    <property type="protein sequence ID" value="NME67436.1"/>
    <property type="molecule type" value="Genomic_DNA"/>
</dbReference>
<sequence>MYKLLFSLLITLSLFSTVSGQDKEAKKNKKNKKSLSADPDAKLQSPHDIAFDEKSGLFFISSSGNHGIIKRGRRGGAVFVTKDLAHPRGVTILGSTLYVADSNRVKGFNIKNNDEVFNVEVKGAKALHAITCNGSLLYISDKEVSKVFSVNIKSEEVEVITADVPSPTGVYYDKKSKDILILSSLETEGGVYSYSPKTKKAELKLKVTDFPYLEDITFNGSMSYYLTAWGADHKENVIIKINSALSREPRIIQSSSDGPSGMIYIKRTNELAIASEYANNLNIIKLGY</sequence>
<dbReference type="RefSeq" id="WP_169655771.1">
    <property type="nucleotide sequence ID" value="NZ_JABANE010000010.1"/>
</dbReference>
<dbReference type="SUPFAM" id="SSF63825">
    <property type="entry name" value="YWTD domain"/>
    <property type="match status" value="1"/>
</dbReference>
<reference evidence="2 3" key="1">
    <citation type="submission" date="2020-04" db="EMBL/GenBank/DDBJ databases">
        <title>Flammeovirga sp. SR4, a novel species isolated from seawater.</title>
        <authorList>
            <person name="Wang X."/>
        </authorList>
    </citation>
    <scope>NUCLEOTIDE SEQUENCE [LARGE SCALE GENOMIC DNA]</scope>
    <source>
        <strain evidence="2 3">ATCC 23126</strain>
    </source>
</reference>
<keyword evidence="3" id="KW-1185">Reference proteome</keyword>
<proteinExistence type="predicted"/>
<dbReference type="Gene3D" id="2.120.10.30">
    <property type="entry name" value="TolB, C-terminal domain"/>
    <property type="match status" value="1"/>
</dbReference>
<evidence type="ECO:0000313" key="2">
    <source>
        <dbReference type="EMBL" id="NME67436.1"/>
    </source>
</evidence>
<name>A0A7X9P0R3_9BACT</name>
<dbReference type="AlphaFoldDB" id="A0A7X9P0R3"/>
<feature type="region of interest" description="Disordered" evidence="1">
    <location>
        <begin position="23"/>
        <end position="43"/>
    </location>
</feature>
<organism evidence="2 3">
    <name type="scientific">Flammeovirga aprica JL-4</name>
    <dbReference type="NCBI Taxonomy" id="694437"/>
    <lineage>
        <taxon>Bacteria</taxon>
        <taxon>Pseudomonadati</taxon>
        <taxon>Bacteroidota</taxon>
        <taxon>Cytophagia</taxon>
        <taxon>Cytophagales</taxon>
        <taxon>Flammeovirgaceae</taxon>
        <taxon>Flammeovirga</taxon>
    </lineage>
</organism>
<evidence type="ECO:0000313" key="3">
    <source>
        <dbReference type="Proteomes" id="UP000576082"/>
    </source>
</evidence>
<protein>
    <submittedName>
        <fullName evidence="2">Uncharacterized protein</fullName>
    </submittedName>
</protein>
<dbReference type="Proteomes" id="UP000576082">
    <property type="component" value="Unassembled WGS sequence"/>
</dbReference>
<gene>
    <name evidence="2" type="ORF">HHU12_05615</name>
</gene>
<comment type="caution">
    <text evidence="2">The sequence shown here is derived from an EMBL/GenBank/DDBJ whole genome shotgun (WGS) entry which is preliminary data.</text>
</comment>
<accession>A0A7X9P0R3</accession>